<dbReference type="RefSeq" id="WP_100992680.1">
    <property type="nucleotide sequence ID" value="NZ_CP025096.1"/>
</dbReference>
<feature type="compositionally biased region" description="Low complexity" evidence="1">
    <location>
        <begin position="1"/>
        <end position="21"/>
    </location>
</feature>
<dbReference type="InterPro" id="IPR046167">
    <property type="entry name" value="DUF6169"/>
</dbReference>
<reference evidence="2 3" key="1">
    <citation type="submission" date="2017-11" db="EMBL/GenBank/DDBJ databases">
        <title>Taxonomic description and genome sequences of Spirosoma HA7 sp. nov., isolated from pollen microhabitat of Corylus avellana.</title>
        <authorList>
            <person name="Ambika Manirajan B."/>
            <person name="Suarez C."/>
            <person name="Ratering S."/>
            <person name="Geissler-Plaum R."/>
            <person name="Cardinale M."/>
            <person name="Sylvia S."/>
        </authorList>
    </citation>
    <scope>NUCLEOTIDE SEQUENCE [LARGE SCALE GENOMIC DNA]</scope>
    <source>
        <strain evidence="2 3">HA7</strain>
    </source>
</reference>
<organism evidence="2 3">
    <name type="scientific">Spirosoma pollinicola</name>
    <dbReference type="NCBI Taxonomy" id="2057025"/>
    <lineage>
        <taxon>Bacteria</taxon>
        <taxon>Pseudomonadati</taxon>
        <taxon>Bacteroidota</taxon>
        <taxon>Cytophagia</taxon>
        <taxon>Cytophagales</taxon>
        <taxon>Cytophagaceae</taxon>
        <taxon>Spirosoma</taxon>
    </lineage>
</organism>
<feature type="region of interest" description="Disordered" evidence="1">
    <location>
        <begin position="1"/>
        <end position="22"/>
    </location>
</feature>
<evidence type="ECO:0000256" key="1">
    <source>
        <dbReference type="SAM" id="MobiDB-lite"/>
    </source>
</evidence>
<dbReference type="EMBL" id="CP025096">
    <property type="protein sequence ID" value="AUD06130.1"/>
    <property type="molecule type" value="Genomic_DNA"/>
</dbReference>
<dbReference type="Pfam" id="PF19666">
    <property type="entry name" value="DUF6169"/>
    <property type="match status" value="1"/>
</dbReference>
<evidence type="ECO:0000313" key="2">
    <source>
        <dbReference type="EMBL" id="AUD06130.1"/>
    </source>
</evidence>
<gene>
    <name evidence="2" type="ORF">CWM47_32365</name>
</gene>
<accession>A0A2K8Z8F4</accession>
<proteinExistence type="predicted"/>
<dbReference type="AlphaFoldDB" id="A0A2K8Z8F4"/>
<protein>
    <submittedName>
        <fullName evidence="2">Uncharacterized protein</fullName>
    </submittedName>
</protein>
<sequence length="166" mass="18987">MSLENPSALSSSNPSPYPLSETETGFAFTTERGAVYHLDFTSDSDYLPDTPFADSVYSFSILPVAGSGSFDRKDPRIEPTVIQALQVFFASFPKAVLLYVCSTENDQERVRSRLFGQWFSRHQKGFEKFDFHYPSQHLYMSAIVRRDFPESWRVELAILQAVEQHK</sequence>
<dbReference type="Proteomes" id="UP000232883">
    <property type="component" value="Chromosome"/>
</dbReference>
<name>A0A2K8Z8F4_9BACT</name>
<evidence type="ECO:0000313" key="3">
    <source>
        <dbReference type="Proteomes" id="UP000232883"/>
    </source>
</evidence>
<dbReference type="KEGG" id="spir:CWM47_32365"/>
<keyword evidence="3" id="KW-1185">Reference proteome</keyword>
<dbReference type="OrthoDB" id="958644at2"/>